<sequence length="54" mass="6142">MRLFLVVLVMVLLLLSYDTMALGGRWQHGLVASASHYGTAARHETRDVFRRRGL</sequence>
<reference evidence="1 4" key="3">
    <citation type="submission" date="2019-11" db="EMBL/GenBank/DDBJ databases">
        <title>Whole-genome sequence of Rhodoplanes serenus DSM 18633, type strain.</title>
        <authorList>
            <person name="Kyndt J.A."/>
            <person name="Meyer T.E."/>
        </authorList>
    </citation>
    <scope>NUCLEOTIDE SEQUENCE [LARGE SCALE GENOMIC DNA]</scope>
    <source>
        <strain evidence="1 4">DSM 18633</strain>
    </source>
</reference>
<dbReference type="RefSeq" id="WP_155479781.1">
    <property type="nucleotide sequence ID" value="NZ_UWOC01000142.1"/>
</dbReference>
<name>A0A447CVB1_9BRAD</name>
<dbReference type="Proteomes" id="UP000438991">
    <property type="component" value="Unassembled WGS sequence"/>
</dbReference>
<protein>
    <submittedName>
        <fullName evidence="2">Uncharacterized protein</fullName>
    </submittedName>
</protein>
<accession>A0A447CVB1</accession>
<evidence type="ECO:0000313" key="3">
    <source>
        <dbReference type="Proteomes" id="UP000289200"/>
    </source>
</evidence>
<evidence type="ECO:0000313" key="2">
    <source>
        <dbReference type="EMBL" id="VCU09211.1"/>
    </source>
</evidence>
<dbReference type="EMBL" id="UWOC01000142">
    <property type="protein sequence ID" value="VCU09211.1"/>
    <property type="molecule type" value="Genomic_DNA"/>
</dbReference>
<dbReference type="Proteomes" id="UP000289200">
    <property type="component" value="Unassembled WGS sequence"/>
</dbReference>
<dbReference type="AlphaFoldDB" id="A0A447CVB1"/>
<reference evidence="3" key="1">
    <citation type="submission" date="2018-10" db="EMBL/GenBank/DDBJ databases">
        <authorList>
            <person name="Peiro R."/>
            <person name="Begona"/>
            <person name="Cbmso G."/>
            <person name="Lopez M."/>
            <person name="Gonzalez S."/>
            <person name="Sacristan E."/>
            <person name="Castillo E."/>
        </authorList>
    </citation>
    <scope>NUCLEOTIDE SEQUENCE [LARGE SCALE GENOMIC DNA]</scope>
</reference>
<comment type="caution">
    <text evidence="2">The sequence shown here is derived from an EMBL/GenBank/DDBJ whole genome shotgun (WGS) entry which is preliminary data.</text>
</comment>
<gene>
    <name evidence="1" type="ORF">GJ689_12190</name>
    <name evidence="2" type="ORF">RHODGE_RHODGE_02384</name>
</gene>
<evidence type="ECO:0000313" key="4">
    <source>
        <dbReference type="Proteomes" id="UP000438991"/>
    </source>
</evidence>
<proteinExistence type="predicted"/>
<evidence type="ECO:0000313" key="1">
    <source>
        <dbReference type="EMBL" id="MTW16964.1"/>
    </source>
</evidence>
<dbReference type="EMBL" id="WNKV01000008">
    <property type="protein sequence ID" value="MTW16964.1"/>
    <property type="molecule type" value="Genomic_DNA"/>
</dbReference>
<reference evidence="2" key="2">
    <citation type="submission" date="2018-10" db="EMBL/GenBank/DDBJ databases">
        <authorList>
            <person name="Peiro R."/>
            <person name="Begona"/>
            <person name="Cbmso G."/>
            <person name="Lopez M."/>
            <person name="Gonzalez S."/>
            <person name="Sacristan E."/>
            <person name="Castillo E."/>
        </authorList>
    </citation>
    <scope>NUCLEOTIDE SEQUENCE</scope>
    <source>
        <strain evidence="2">Rhod_genome</strain>
    </source>
</reference>
<organism evidence="2 3">
    <name type="scientific">Rhodoplanes serenus</name>
    <dbReference type="NCBI Taxonomy" id="200615"/>
    <lineage>
        <taxon>Bacteria</taxon>
        <taxon>Pseudomonadati</taxon>
        <taxon>Pseudomonadota</taxon>
        <taxon>Alphaproteobacteria</taxon>
        <taxon>Hyphomicrobiales</taxon>
        <taxon>Nitrobacteraceae</taxon>
        <taxon>Rhodoplanes</taxon>
    </lineage>
</organism>
<keyword evidence="3" id="KW-1185">Reference proteome</keyword>